<dbReference type="STRING" id="1754191.A0A1Y1VQI2"/>
<dbReference type="Pfam" id="PF07855">
    <property type="entry name" value="ATG101"/>
    <property type="match status" value="1"/>
</dbReference>
<dbReference type="GO" id="GO:0000407">
    <property type="term" value="C:phagophore assembly site"/>
    <property type="evidence" value="ECO:0007669"/>
    <property type="project" value="TreeGrafter"/>
</dbReference>
<protein>
    <recommendedName>
        <fullName evidence="2">Autophagy-related protein 101</fullName>
    </recommendedName>
</protein>
<dbReference type="InterPro" id="IPR012445">
    <property type="entry name" value="ATG101"/>
</dbReference>
<gene>
    <name evidence="4" type="ORF">BCR36DRAFT_315390</name>
</gene>
<sequence>MEKQFSLRIESDYSLLPEVVKSVLHTIFFHRIMTLITPVEVQLEYGIQYVKVNDFEIEEIINQKTQQFIELETFKLNKVAKEERIEVRFEKQNFLKNICWEQWNLDFSVKNIDDKQKILTNLEEVLIKISQYANKYKSHIPQLTSQEKNFPYEIVINCDGWNKKLRKMWSSPQLSNK</sequence>
<proteinExistence type="inferred from homology"/>
<evidence type="ECO:0000313" key="4">
    <source>
        <dbReference type="EMBL" id="ORX61111.1"/>
    </source>
</evidence>
<dbReference type="PANTHER" id="PTHR13292:SF0">
    <property type="entry name" value="AUTOPHAGY-RELATED PROTEIN 101"/>
    <property type="match status" value="1"/>
</dbReference>
<name>A0A1Y1VQI2_9FUNG</name>
<dbReference type="Proteomes" id="UP000193719">
    <property type="component" value="Unassembled WGS sequence"/>
</dbReference>
<organism evidence="4 5">
    <name type="scientific">Piromyces finnis</name>
    <dbReference type="NCBI Taxonomy" id="1754191"/>
    <lineage>
        <taxon>Eukaryota</taxon>
        <taxon>Fungi</taxon>
        <taxon>Fungi incertae sedis</taxon>
        <taxon>Chytridiomycota</taxon>
        <taxon>Chytridiomycota incertae sedis</taxon>
        <taxon>Neocallimastigomycetes</taxon>
        <taxon>Neocallimastigales</taxon>
        <taxon>Neocallimastigaceae</taxon>
        <taxon>Piromyces</taxon>
    </lineage>
</organism>
<dbReference type="EMBL" id="MCFH01000001">
    <property type="protein sequence ID" value="ORX61111.1"/>
    <property type="molecule type" value="Genomic_DNA"/>
</dbReference>
<dbReference type="GO" id="GO:0019901">
    <property type="term" value="F:protein kinase binding"/>
    <property type="evidence" value="ECO:0007669"/>
    <property type="project" value="TreeGrafter"/>
</dbReference>
<dbReference type="GO" id="GO:0000045">
    <property type="term" value="P:autophagosome assembly"/>
    <property type="evidence" value="ECO:0007669"/>
    <property type="project" value="TreeGrafter"/>
</dbReference>
<evidence type="ECO:0000256" key="2">
    <source>
        <dbReference type="ARBA" id="ARBA00018874"/>
    </source>
</evidence>
<dbReference type="GO" id="GO:1990316">
    <property type="term" value="C:Atg1/ULK1 kinase complex"/>
    <property type="evidence" value="ECO:0007669"/>
    <property type="project" value="TreeGrafter"/>
</dbReference>
<reference evidence="4 5" key="1">
    <citation type="submission" date="2016-08" db="EMBL/GenBank/DDBJ databases">
        <title>Genomes of anaerobic fungi encode conserved fungal cellulosomes for biomass hydrolysis.</title>
        <authorList>
            <consortium name="DOE Joint Genome Institute"/>
            <person name="Haitjema C.H."/>
            <person name="Gilmore S.P."/>
            <person name="Henske J.K."/>
            <person name="Solomon K.V."/>
            <person name="De Groot R."/>
            <person name="Kuo A."/>
            <person name="Mondo S.J."/>
            <person name="Salamov A.A."/>
            <person name="Labutti K."/>
            <person name="Zhao Z."/>
            <person name="Chiniquy J."/>
            <person name="Barry K."/>
            <person name="Brewer H.M."/>
            <person name="Purvine S.O."/>
            <person name="Wright A.T."/>
            <person name="Boxma B."/>
            <person name="Van Alen T."/>
            <person name="Hackstein J.H."/>
            <person name="Baker S.E."/>
            <person name="Grigoriev I.V."/>
            <person name="O'Malley M.A."/>
        </authorList>
    </citation>
    <scope>NUCLEOTIDE SEQUENCE [LARGE SCALE GENOMIC DNA]</scope>
    <source>
        <strain evidence="5">finn</strain>
    </source>
</reference>
<dbReference type="OrthoDB" id="10259639at2759"/>
<evidence type="ECO:0000256" key="3">
    <source>
        <dbReference type="ARBA" id="ARBA00023006"/>
    </source>
</evidence>
<dbReference type="PANTHER" id="PTHR13292">
    <property type="entry name" value="AUTOPHAGY-RELATED PROTEIN 101"/>
    <property type="match status" value="1"/>
</dbReference>
<reference evidence="4 5" key="2">
    <citation type="submission" date="2016-08" db="EMBL/GenBank/DDBJ databases">
        <title>Pervasive Adenine N6-methylation of Active Genes in Fungi.</title>
        <authorList>
            <consortium name="DOE Joint Genome Institute"/>
            <person name="Mondo S.J."/>
            <person name="Dannebaum R.O."/>
            <person name="Kuo R.C."/>
            <person name="Labutti K."/>
            <person name="Haridas S."/>
            <person name="Kuo A."/>
            <person name="Salamov A."/>
            <person name="Ahrendt S.R."/>
            <person name="Lipzen A."/>
            <person name="Sullivan W."/>
            <person name="Andreopoulos W.B."/>
            <person name="Clum A."/>
            <person name="Lindquist E."/>
            <person name="Daum C."/>
            <person name="Ramamoorthy G.K."/>
            <person name="Gryganskyi A."/>
            <person name="Culley D."/>
            <person name="Magnuson J.K."/>
            <person name="James T.Y."/>
            <person name="O'Malley M.A."/>
            <person name="Stajich J.E."/>
            <person name="Spatafora J.W."/>
            <person name="Visel A."/>
            <person name="Grigoriev I.V."/>
        </authorList>
    </citation>
    <scope>NUCLEOTIDE SEQUENCE [LARGE SCALE GENOMIC DNA]</scope>
    <source>
        <strain evidence="5">finn</strain>
    </source>
</reference>
<keyword evidence="5" id="KW-1185">Reference proteome</keyword>
<dbReference type="AlphaFoldDB" id="A0A1Y1VQI2"/>
<evidence type="ECO:0000313" key="5">
    <source>
        <dbReference type="Proteomes" id="UP000193719"/>
    </source>
</evidence>
<keyword evidence="3" id="KW-0072">Autophagy</keyword>
<comment type="similarity">
    <text evidence="1">Belongs to the ATG101 family.</text>
</comment>
<comment type="caution">
    <text evidence="4">The sequence shown here is derived from an EMBL/GenBank/DDBJ whole genome shotgun (WGS) entry which is preliminary data.</text>
</comment>
<accession>A0A1Y1VQI2</accession>
<evidence type="ECO:0000256" key="1">
    <source>
        <dbReference type="ARBA" id="ARBA00007130"/>
    </source>
</evidence>